<evidence type="ECO:0000256" key="5">
    <source>
        <dbReference type="ARBA" id="ARBA00022989"/>
    </source>
</evidence>
<evidence type="ECO:0000256" key="6">
    <source>
        <dbReference type="ARBA" id="ARBA00023136"/>
    </source>
</evidence>
<dbReference type="InterPro" id="IPR003439">
    <property type="entry name" value="ABC_transporter-like_ATP-bd"/>
</dbReference>
<accession>A0ABT9L730</accession>
<feature type="domain" description="ABC transporter" evidence="8">
    <location>
        <begin position="335"/>
        <end position="569"/>
    </location>
</feature>
<dbReference type="Pfam" id="PF00664">
    <property type="entry name" value="ABC_membrane"/>
    <property type="match status" value="1"/>
</dbReference>
<dbReference type="SUPFAM" id="SSF90123">
    <property type="entry name" value="ABC transporter transmembrane region"/>
    <property type="match status" value="1"/>
</dbReference>
<evidence type="ECO:0000259" key="9">
    <source>
        <dbReference type="PROSITE" id="PS50929"/>
    </source>
</evidence>
<evidence type="ECO:0000256" key="7">
    <source>
        <dbReference type="SAM" id="Phobius"/>
    </source>
</evidence>
<keyword evidence="4" id="KW-0067">ATP-binding</keyword>
<dbReference type="InterPro" id="IPR003593">
    <property type="entry name" value="AAA+_ATPase"/>
</dbReference>
<dbReference type="PROSITE" id="PS50893">
    <property type="entry name" value="ABC_TRANSPORTER_2"/>
    <property type="match status" value="1"/>
</dbReference>
<organism evidence="10 11">
    <name type="scientific">Streptomyces demainii</name>
    <dbReference type="NCBI Taxonomy" id="588122"/>
    <lineage>
        <taxon>Bacteria</taxon>
        <taxon>Bacillati</taxon>
        <taxon>Actinomycetota</taxon>
        <taxon>Actinomycetes</taxon>
        <taxon>Kitasatosporales</taxon>
        <taxon>Streptomycetaceae</taxon>
        <taxon>Streptomyces</taxon>
    </lineage>
</organism>
<dbReference type="Proteomes" id="UP001234880">
    <property type="component" value="Unassembled WGS sequence"/>
</dbReference>
<reference evidence="10 11" key="1">
    <citation type="submission" date="2023-07" db="EMBL/GenBank/DDBJ databases">
        <title>Sequencing the genomes of 1000 actinobacteria strains.</title>
        <authorList>
            <person name="Klenk H.-P."/>
        </authorList>
    </citation>
    <scope>NUCLEOTIDE SEQUENCE [LARGE SCALE GENOMIC DNA]</scope>
    <source>
        <strain evidence="10 11">DSM 41600</strain>
    </source>
</reference>
<dbReference type="RefSeq" id="WP_307112424.1">
    <property type="nucleotide sequence ID" value="NZ_JAURUE010000005.1"/>
</dbReference>
<feature type="transmembrane region" description="Helical" evidence="7">
    <location>
        <begin position="159"/>
        <end position="177"/>
    </location>
</feature>
<feature type="transmembrane region" description="Helical" evidence="7">
    <location>
        <begin position="242"/>
        <end position="266"/>
    </location>
</feature>
<evidence type="ECO:0000313" key="11">
    <source>
        <dbReference type="Proteomes" id="UP001234880"/>
    </source>
</evidence>
<dbReference type="PANTHER" id="PTHR43394:SF1">
    <property type="entry name" value="ATP-BINDING CASSETTE SUB-FAMILY B MEMBER 10, MITOCHONDRIAL"/>
    <property type="match status" value="1"/>
</dbReference>
<evidence type="ECO:0000256" key="3">
    <source>
        <dbReference type="ARBA" id="ARBA00022741"/>
    </source>
</evidence>
<dbReference type="Pfam" id="PF00005">
    <property type="entry name" value="ABC_tran"/>
    <property type="match status" value="1"/>
</dbReference>
<proteinExistence type="predicted"/>
<keyword evidence="11" id="KW-1185">Reference proteome</keyword>
<dbReference type="InterPro" id="IPR036640">
    <property type="entry name" value="ABC1_TM_sf"/>
</dbReference>
<dbReference type="Gene3D" id="1.20.1560.10">
    <property type="entry name" value="ABC transporter type 1, transmembrane domain"/>
    <property type="match status" value="1"/>
</dbReference>
<evidence type="ECO:0000256" key="4">
    <source>
        <dbReference type="ARBA" id="ARBA00022840"/>
    </source>
</evidence>
<evidence type="ECO:0000313" key="10">
    <source>
        <dbReference type="EMBL" id="MDP9616459.1"/>
    </source>
</evidence>
<feature type="transmembrane region" description="Helical" evidence="7">
    <location>
        <begin position="278"/>
        <end position="297"/>
    </location>
</feature>
<keyword evidence="5 7" id="KW-1133">Transmembrane helix</keyword>
<dbReference type="InterPro" id="IPR011527">
    <property type="entry name" value="ABC1_TM_dom"/>
</dbReference>
<feature type="domain" description="ABC transmembrane type-1" evidence="9">
    <location>
        <begin position="20"/>
        <end position="302"/>
    </location>
</feature>
<comment type="subcellular location">
    <subcellularLocation>
        <location evidence="1">Cell membrane</location>
        <topology evidence="1">Multi-pass membrane protein</topology>
    </subcellularLocation>
</comment>
<keyword evidence="6 7" id="KW-0472">Membrane</keyword>
<dbReference type="SUPFAM" id="SSF52540">
    <property type="entry name" value="P-loop containing nucleoside triphosphate hydrolases"/>
    <property type="match status" value="1"/>
</dbReference>
<dbReference type="PANTHER" id="PTHR43394">
    <property type="entry name" value="ATP-DEPENDENT PERMEASE MDL1, MITOCHONDRIAL"/>
    <property type="match status" value="1"/>
</dbReference>
<keyword evidence="3" id="KW-0547">Nucleotide-binding</keyword>
<evidence type="ECO:0000256" key="2">
    <source>
        <dbReference type="ARBA" id="ARBA00022692"/>
    </source>
</evidence>
<evidence type="ECO:0000256" key="1">
    <source>
        <dbReference type="ARBA" id="ARBA00004651"/>
    </source>
</evidence>
<keyword evidence="2 7" id="KW-0812">Transmembrane</keyword>
<feature type="transmembrane region" description="Helical" evidence="7">
    <location>
        <begin position="55"/>
        <end position="80"/>
    </location>
</feature>
<comment type="caution">
    <text evidence="10">The sequence shown here is derived from an EMBL/GenBank/DDBJ whole genome shotgun (WGS) entry which is preliminary data.</text>
</comment>
<evidence type="ECO:0000259" key="8">
    <source>
        <dbReference type="PROSITE" id="PS50893"/>
    </source>
</evidence>
<dbReference type="Gene3D" id="3.40.50.300">
    <property type="entry name" value="P-loop containing nucleotide triphosphate hydrolases"/>
    <property type="match status" value="1"/>
</dbReference>
<dbReference type="InterPro" id="IPR039421">
    <property type="entry name" value="Type_1_exporter"/>
</dbReference>
<protein>
    <submittedName>
        <fullName evidence="10">ABC-type multidrug transport system fused ATPase/permease subunit</fullName>
    </submittedName>
</protein>
<name>A0ABT9L730_9ACTN</name>
<dbReference type="InterPro" id="IPR027417">
    <property type="entry name" value="P-loop_NTPase"/>
</dbReference>
<dbReference type="SMART" id="SM00382">
    <property type="entry name" value="AAA"/>
    <property type="match status" value="1"/>
</dbReference>
<dbReference type="CDD" id="cd07346">
    <property type="entry name" value="ABC_6TM_exporters"/>
    <property type="match status" value="1"/>
</dbReference>
<gene>
    <name evidence="10" type="ORF">JOF35_008817</name>
</gene>
<sequence>MKQHIRLLKTYLKPQRKRVVLLVLLLFGSIALDLLAPRQLSLFIDGAEAGASLDALVTVAVVFIVLTIAKQLVVAVAGYFSEDVGWRATNALRADLADHCLNLDISFHKDHTPGELMERVDGDVGVLSDFMSLFVFSVLGRALLAVGILGLVFSTDYRIGLLLLAYSLFVVLVLRRLQSVGVPHFNALRRTKADLSGFLEERLTSTEDIRANGARPYVMHRLSEHVENLVRRTRASMISARVFSSVLEISLAAATGGVFALGAWLLPGGSISLGEIFLIYYYTQLLSLSLIVITHHLDTLQKATGAIQRISELYHTTPQVRDGEGGSLPDGALDVTFDAVSFGYGEASRTLDEVSFALPAGETVGLLGRTGSGKTTLTRLLCRAYDVDAGAVRLADVDVRDLRLADLRDRIGVVTQDVQLFHASLRDNVTLFDATIDDGHIERAFAELGLSDWYASQPDGLDTVMVNGGETLSAGEAQLLALTRVMLRDPDIIVLDEASSRLDPGTERLIARATERLLKGRTGIVVAHRLATVRKVDHIVVLDDGEVCEAGPRERLEADPASRFSALIAGGTA</sequence>
<dbReference type="EMBL" id="JAURUE010000005">
    <property type="protein sequence ID" value="MDP9616459.1"/>
    <property type="molecule type" value="Genomic_DNA"/>
</dbReference>
<feature type="transmembrane region" description="Helical" evidence="7">
    <location>
        <begin position="133"/>
        <end position="153"/>
    </location>
</feature>
<dbReference type="PROSITE" id="PS50929">
    <property type="entry name" value="ABC_TM1F"/>
    <property type="match status" value="1"/>
</dbReference>